<dbReference type="GO" id="GO:0009231">
    <property type="term" value="P:riboflavin biosynthetic process"/>
    <property type="evidence" value="ECO:0007669"/>
    <property type="project" value="UniProtKB-UniPathway"/>
</dbReference>
<comment type="similarity">
    <text evidence="4 12">In the N-terminal section; belongs to the cytidine and deoxycytidylate deaminase family.</text>
</comment>
<dbReference type="NCBIfam" id="TIGR00326">
    <property type="entry name" value="eubact_ribD"/>
    <property type="match status" value="1"/>
</dbReference>
<name>A0A1U9MHE4_9HYPH</name>
<evidence type="ECO:0000256" key="6">
    <source>
        <dbReference type="ARBA" id="ARBA00022619"/>
    </source>
</evidence>
<dbReference type="Pfam" id="PF00383">
    <property type="entry name" value="dCMP_cyt_deam_1"/>
    <property type="match status" value="1"/>
</dbReference>
<comment type="catalytic activity">
    <reaction evidence="12">
        <text>5-amino-6-(5-phospho-D-ribitylamino)uracil + NADP(+) = 5-amino-6-(5-phospho-D-ribosylamino)uracil + NADPH + H(+)</text>
        <dbReference type="Rhea" id="RHEA:17845"/>
        <dbReference type="ChEBI" id="CHEBI:15378"/>
        <dbReference type="ChEBI" id="CHEBI:57783"/>
        <dbReference type="ChEBI" id="CHEBI:58349"/>
        <dbReference type="ChEBI" id="CHEBI:58421"/>
        <dbReference type="ChEBI" id="CHEBI:58453"/>
        <dbReference type="EC" id="1.1.1.193"/>
    </reaction>
</comment>
<dbReference type="PROSITE" id="PS51747">
    <property type="entry name" value="CYT_DCMP_DEAMINASES_2"/>
    <property type="match status" value="1"/>
</dbReference>
<dbReference type="PANTHER" id="PTHR38011">
    <property type="entry name" value="DIHYDROFOLATE REDUCTASE FAMILY PROTEIN (AFU_ORTHOLOGUE AFUA_8G06820)"/>
    <property type="match status" value="1"/>
</dbReference>
<dbReference type="InterPro" id="IPR004794">
    <property type="entry name" value="Eubact_RibD"/>
</dbReference>
<feature type="binding site" evidence="14">
    <location>
        <position position="199"/>
    </location>
    <ligand>
        <name>NADP(+)</name>
        <dbReference type="ChEBI" id="CHEBI:58349"/>
    </ligand>
</feature>
<dbReference type="Pfam" id="PF01872">
    <property type="entry name" value="RibD_C"/>
    <property type="match status" value="1"/>
</dbReference>
<keyword evidence="11" id="KW-0511">Multifunctional enzyme</keyword>
<dbReference type="PANTHER" id="PTHR38011:SF7">
    <property type="entry name" value="2,5-DIAMINO-6-RIBOSYLAMINO-4(3H)-PYRIMIDINONE 5'-PHOSPHATE REDUCTASE"/>
    <property type="match status" value="1"/>
</dbReference>
<feature type="binding site" evidence="15">
    <location>
        <position position="65"/>
    </location>
    <ligand>
        <name>Zn(2+)</name>
        <dbReference type="ChEBI" id="CHEBI:29105"/>
        <note>catalytic</note>
    </ligand>
</feature>
<dbReference type="GO" id="GO:0008835">
    <property type="term" value="F:diaminohydroxyphosphoribosylaminopyrimidine deaminase activity"/>
    <property type="evidence" value="ECO:0007669"/>
    <property type="project" value="UniProtKB-EC"/>
</dbReference>
<evidence type="ECO:0000256" key="12">
    <source>
        <dbReference type="PIRNR" id="PIRNR006769"/>
    </source>
</evidence>
<dbReference type="InterPro" id="IPR016193">
    <property type="entry name" value="Cytidine_deaminase-like"/>
</dbReference>
<evidence type="ECO:0000256" key="13">
    <source>
        <dbReference type="PIRSR" id="PIRSR006769-1"/>
    </source>
</evidence>
<comment type="pathway">
    <text evidence="2 12">Cofactor biosynthesis; riboflavin biosynthesis; 5-amino-6-(D-ribitylamino)uracil from GTP: step 2/4.</text>
</comment>
<keyword evidence="18" id="KW-1185">Reference proteome</keyword>
<evidence type="ECO:0000256" key="10">
    <source>
        <dbReference type="ARBA" id="ARBA00023002"/>
    </source>
</evidence>
<proteinExistence type="inferred from homology"/>
<comment type="pathway">
    <text evidence="3 12">Cofactor biosynthesis; riboflavin biosynthesis; 5-amino-6-(D-ribitylamino)uracil from GTP: step 3/4.</text>
</comment>
<dbReference type="EMBL" id="CP015625">
    <property type="protein sequence ID" value="AQT47153.1"/>
    <property type="molecule type" value="Genomic_DNA"/>
</dbReference>
<dbReference type="Proteomes" id="UP000189632">
    <property type="component" value="Chromosome"/>
</dbReference>
<dbReference type="PROSITE" id="PS00903">
    <property type="entry name" value="CYT_DCMP_DEAMINASES_1"/>
    <property type="match status" value="1"/>
</dbReference>
<keyword evidence="8 12" id="KW-0862">Zinc</keyword>
<feature type="binding site" evidence="15">
    <location>
        <position position="90"/>
    </location>
    <ligand>
        <name>Zn(2+)</name>
        <dbReference type="ChEBI" id="CHEBI:29105"/>
        <note>catalytic</note>
    </ligand>
</feature>
<evidence type="ECO:0000256" key="2">
    <source>
        <dbReference type="ARBA" id="ARBA00004882"/>
    </source>
</evidence>
<comment type="function">
    <text evidence="1 12">Converts 2,5-diamino-6-(ribosylamino)-4(3h)-pyrimidinone 5'-phosphate into 5-amino-6-(ribosylamino)-2,4(1h,3h)-pyrimidinedione 5'-phosphate.</text>
</comment>
<keyword evidence="7 12" id="KW-0479">Metal-binding</keyword>
<feature type="active site" description="Proton donor" evidence="13">
    <location>
        <position position="67"/>
    </location>
</feature>
<feature type="binding site" evidence="14">
    <location>
        <position position="219"/>
    </location>
    <ligand>
        <name>substrate</name>
    </ligand>
</feature>
<evidence type="ECO:0000256" key="9">
    <source>
        <dbReference type="ARBA" id="ARBA00022857"/>
    </source>
</evidence>
<dbReference type="CDD" id="cd01284">
    <property type="entry name" value="Riboflavin_deaminase-reductase"/>
    <property type="match status" value="1"/>
</dbReference>
<dbReference type="InterPro" id="IPR002125">
    <property type="entry name" value="CMP_dCMP_dom"/>
</dbReference>
<dbReference type="SUPFAM" id="SSF53927">
    <property type="entry name" value="Cytidine deaminase-like"/>
    <property type="match status" value="1"/>
</dbReference>
<accession>A0A1U9MHE4</accession>
<organism evidence="17 18">
    <name type="scientific">Bartonella choladocola</name>
    <dbReference type="NCBI Taxonomy" id="2750995"/>
    <lineage>
        <taxon>Bacteria</taxon>
        <taxon>Pseudomonadati</taxon>
        <taxon>Pseudomonadota</taxon>
        <taxon>Alphaproteobacteria</taxon>
        <taxon>Hyphomicrobiales</taxon>
        <taxon>Bartonellaceae</taxon>
        <taxon>Bartonella</taxon>
    </lineage>
</organism>
<feature type="domain" description="CMP/dCMP-type deaminase" evidence="16">
    <location>
        <begin position="14"/>
        <end position="138"/>
    </location>
</feature>
<sequence length="379" mass="41192">MTEIKTTLKMADRADDYRFMAAAIRLARRHLGETAENPSVGAIIVGTDGTTIVGHGVTETGGRPHAETQALKMAGENARGGTAYVTLEPCSHYGKTPPCANALINAGIKRVVISIRDPDKRVSGRGIRMLEDAGIVVETGILANQAYEGLSAYLVTRQLARPEVTLKMAISADNGIGVEGERNVQISNGISHSISHIMRAENAAIAVGIKTVFADNPELTCRLPGLEERSPIRVVIDRKLSIDGNCRLVETAKHVPTWIIAGKNVDPKKKAGLEKSGIDIFELDDKDGEFAPRDILNTLYQKGISSLLLEGGRATACSFLDHGLVDRIALFRSKLILGKKEIAAPDFSKYLVNFNKVNEANFGEDSYSEWRCRRECLPE</sequence>
<evidence type="ECO:0000256" key="8">
    <source>
        <dbReference type="ARBA" id="ARBA00022833"/>
    </source>
</evidence>
<feature type="binding site" evidence="14">
    <location>
        <position position="215"/>
    </location>
    <ligand>
        <name>NADP(+)</name>
        <dbReference type="ChEBI" id="CHEBI:58349"/>
    </ligand>
</feature>
<evidence type="ECO:0000256" key="4">
    <source>
        <dbReference type="ARBA" id="ARBA00005259"/>
    </source>
</evidence>
<keyword evidence="9 12" id="KW-0521">NADP</keyword>
<evidence type="ECO:0000256" key="14">
    <source>
        <dbReference type="PIRSR" id="PIRSR006769-2"/>
    </source>
</evidence>
<dbReference type="KEGG" id="bapi:BBC0122_010310"/>
<evidence type="ECO:0000256" key="1">
    <source>
        <dbReference type="ARBA" id="ARBA00002151"/>
    </source>
</evidence>
<dbReference type="Gene3D" id="3.40.430.10">
    <property type="entry name" value="Dihydrofolate Reductase, subunit A"/>
    <property type="match status" value="1"/>
</dbReference>
<feature type="binding site" evidence="14">
    <location>
        <position position="169"/>
    </location>
    <ligand>
        <name>NADP(+)</name>
        <dbReference type="ChEBI" id="CHEBI:58349"/>
    </ligand>
</feature>
<dbReference type="PIRSF" id="PIRSF006769">
    <property type="entry name" value="RibD"/>
    <property type="match status" value="1"/>
</dbReference>
<evidence type="ECO:0000313" key="18">
    <source>
        <dbReference type="Proteomes" id="UP000189632"/>
    </source>
</evidence>
<comment type="catalytic activity">
    <reaction evidence="12">
        <text>2,5-diamino-6-hydroxy-4-(5-phosphoribosylamino)-pyrimidine + H2O + H(+) = 5-amino-6-(5-phospho-D-ribosylamino)uracil + NH4(+)</text>
        <dbReference type="Rhea" id="RHEA:21868"/>
        <dbReference type="ChEBI" id="CHEBI:15377"/>
        <dbReference type="ChEBI" id="CHEBI:15378"/>
        <dbReference type="ChEBI" id="CHEBI:28938"/>
        <dbReference type="ChEBI" id="CHEBI:58453"/>
        <dbReference type="ChEBI" id="CHEBI:58614"/>
        <dbReference type="EC" id="3.5.4.26"/>
    </reaction>
</comment>
<comment type="similarity">
    <text evidence="5 12">In the C-terminal section; belongs to the HTP reductase family.</text>
</comment>
<keyword evidence="6 12" id="KW-0686">Riboflavin biosynthesis</keyword>
<evidence type="ECO:0000256" key="3">
    <source>
        <dbReference type="ARBA" id="ARBA00004910"/>
    </source>
</evidence>
<keyword evidence="10 12" id="KW-0560">Oxidoreductase</keyword>
<evidence type="ECO:0000256" key="15">
    <source>
        <dbReference type="PIRSR" id="PIRSR006769-3"/>
    </source>
</evidence>
<gene>
    <name evidence="17" type="ORF">BBC0122_010310</name>
</gene>
<feature type="binding site" evidence="14">
    <location>
        <begin position="312"/>
        <end position="318"/>
    </location>
    <ligand>
        <name>NADP(+)</name>
        <dbReference type="ChEBI" id="CHEBI:58349"/>
    </ligand>
</feature>
<dbReference type="Gene3D" id="3.40.140.10">
    <property type="entry name" value="Cytidine Deaminase, domain 2"/>
    <property type="match status" value="1"/>
</dbReference>
<dbReference type="GO" id="GO:0008270">
    <property type="term" value="F:zinc ion binding"/>
    <property type="evidence" value="ECO:0007669"/>
    <property type="project" value="InterPro"/>
</dbReference>
<dbReference type="InterPro" id="IPR002734">
    <property type="entry name" value="RibDG_C"/>
</dbReference>
<dbReference type="EC" id="1.1.1.193" evidence="12"/>
<comment type="cofactor">
    <cofactor evidence="12 15">
        <name>Zn(2+)</name>
        <dbReference type="ChEBI" id="CHEBI:29105"/>
    </cofactor>
    <text evidence="12 15">Binds 1 zinc ion.</text>
</comment>
<feature type="binding site" evidence="14">
    <location>
        <position position="211"/>
    </location>
    <ligand>
        <name>NADP(+)</name>
        <dbReference type="ChEBI" id="CHEBI:58349"/>
    </ligand>
</feature>
<dbReference type="EC" id="3.5.4.26" evidence="12"/>
<evidence type="ECO:0000256" key="7">
    <source>
        <dbReference type="ARBA" id="ARBA00022723"/>
    </source>
</evidence>
<evidence type="ECO:0000256" key="11">
    <source>
        <dbReference type="ARBA" id="ARBA00023268"/>
    </source>
</evidence>
<dbReference type="SUPFAM" id="SSF53597">
    <property type="entry name" value="Dihydrofolate reductase-like"/>
    <property type="match status" value="1"/>
</dbReference>
<dbReference type="AlphaFoldDB" id="A0A1U9MHE4"/>
<reference evidence="17 18" key="1">
    <citation type="submission" date="2016-11" db="EMBL/GenBank/DDBJ databases">
        <title>Comparative genomics of Bartonella apis.</title>
        <authorList>
            <person name="Engel P."/>
        </authorList>
    </citation>
    <scope>NUCLEOTIDE SEQUENCE [LARGE SCALE GENOMIC DNA]</scope>
    <source>
        <strain evidence="17 18">BBC0122</strain>
    </source>
</reference>
<feature type="binding site" evidence="14">
    <location>
        <position position="222"/>
    </location>
    <ligand>
        <name>substrate</name>
    </ligand>
</feature>
<dbReference type="InterPro" id="IPR024072">
    <property type="entry name" value="DHFR-like_dom_sf"/>
</dbReference>
<feature type="binding site" evidence="14">
    <location>
        <position position="310"/>
    </location>
    <ligand>
        <name>substrate</name>
    </ligand>
</feature>
<keyword evidence="12" id="KW-0378">Hydrolase</keyword>
<evidence type="ECO:0000313" key="17">
    <source>
        <dbReference type="EMBL" id="AQT47153.1"/>
    </source>
</evidence>
<feature type="binding site" evidence="15">
    <location>
        <position position="99"/>
    </location>
    <ligand>
        <name>Zn(2+)</name>
        <dbReference type="ChEBI" id="CHEBI:29105"/>
        <note>catalytic</note>
    </ligand>
</feature>
<dbReference type="UniPathway" id="UPA00275">
    <property type="reaction ID" value="UER00401"/>
</dbReference>
<evidence type="ECO:0000256" key="5">
    <source>
        <dbReference type="ARBA" id="ARBA00007417"/>
    </source>
</evidence>
<protein>
    <recommendedName>
        <fullName evidence="12">Riboflavin biosynthesis protein RibD</fullName>
    </recommendedName>
    <domain>
        <recommendedName>
            <fullName evidence="12">Diaminohydroxyphosphoribosylaminopyrimidine deaminase</fullName>
            <shortName evidence="12">DRAP deaminase</shortName>
            <ecNumber evidence="12">3.5.4.26</ecNumber>
        </recommendedName>
        <alternativeName>
            <fullName evidence="12">Riboflavin-specific deaminase</fullName>
        </alternativeName>
    </domain>
    <domain>
        <recommendedName>
            <fullName evidence="12">5-amino-6-(5-phosphoribosylamino)uracil reductase</fullName>
            <ecNumber evidence="12">1.1.1.193</ecNumber>
        </recommendedName>
        <alternativeName>
            <fullName evidence="12">HTP reductase</fullName>
        </alternativeName>
    </domain>
</protein>
<dbReference type="GO" id="GO:0008703">
    <property type="term" value="F:5-amino-6-(5-phosphoribosylamino)uracil reductase activity"/>
    <property type="evidence" value="ECO:0007669"/>
    <property type="project" value="UniProtKB-EC"/>
</dbReference>
<dbReference type="InterPro" id="IPR016192">
    <property type="entry name" value="APOBEC/CMP_deaminase_Zn-bd"/>
</dbReference>
<dbReference type="InterPro" id="IPR050765">
    <property type="entry name" value="Riboflavin_Biosynth_HTPR"/>
</dbReference>
<evidence type="ECO:0000259" key="16">
    <source>
        <dbReference type="PROSITE" id="PS51747"/>
    </source>
</evidence>